<proteinExistence type="predicted"/>
<reference evidence="1 2" key="1">
    <citation type="journal article" date="2017" name="Elife">
        <title>Extensive horizontal gene transfer in cheese-associated bacteria.</title>
        <authorList>
            <person name="Bonham K.S."/>
            <person name="Wolfe B.E."/>
            <person name="Dutton R.J."/>
        </authorList>
    </citation>
    <scope>NUCLEOTIDE SEQUENCE [LARGE SCALE GENOMIC DNA]</scope>
    <source>
        <strain evidence="1 2">JB182</strain>
    </source>
</reference>
<comment type="caution">
    <text evidence="1">The sequence shown here is derived from an EMBL/GenBank/DDBJ whole genome shotgun (WGS) entry which is preliminary data.</text>
</comment>
<evidence type="ECO:0000313" key="2">
    <source>
        <dbReference type="Proteomes" id="UP000235739"/>
    </source>
</evidence>
<name>A0A2N7RZI0_9MICC</name>
<dbReference type="RefSeq" id="WP_102598515.1">
    <property type="nucleotide sequence ID" value="NZ_PNQX01000002.1"/>
</dbReference>
<protein>
    <recommendedName>
        <fullName evidence="3">Phage protein Gp19/Gp15/Gp42</fullName>
    </recommendedName>
</protein>
<dbReference type="Proteomes" id="UP000235739">
    <property type="component" value="Unassembled WGS sequence"/>
</dbReference>
<gene>
    <name evidence="1" type="ORF">CIK84_11290</name>
</gene>
<sequence length="130" mass="13888">MAVPFATIEDLRSHWPGMPTEYEAEGDQKLKESSIVLRNLYPGVDGRISTGKLDAEVPKLIVCRMVKRALLAAINDVEGVASRNETAGGVSTGLSFSNPNGNLYLTKDDKALLGSGKSGRKAFMIVPGLP</sequence>
<evidence type="ECO:0008006" key="3">
    <source>
        <dbReference type="Google" id="ProtNLM"/>
    </source>
</evidence>
<accession>A0A2N7RZI0</accession>
<evidence type="ECO:0000313" key="1">
    <source>
        <dbReference type="EMBL" id="PMQ19287.1"/>
    </source>
</evidence>
<organism evidence="1 2">
    <name type="scientific">Glutamicibacter arilaitensis</name>
    <dbReference type="NCBI Taxonomy" id="256701"/>
    <lineage>
        <taxon>Bacteria</taxon>
        <taxon>Bacillati</taxon>
        <taxon>Actinomycetota</taxon>
        <taxon>Actinomycetes</taxon>
        <taxon>Micrococcales</taxon>
        <taxon>Micrococcaceae</taxon>
        <taxon>Glutamicibacter</taxon>
    </lineage>
</organism>
<dbReference type="AlphaFoldDB" id="A0A2N7RZI0"/>
<dbReference type="EMBL" id="PNQX01000002">
    <property type="protein sequence ID" value="PMQ19287.1"/>
    <property type="molecule type" value="Genomic_DNA"/>
</dbReference>